<accession>A0A138ZWU5</accession>
<evidence type="ECO:0000313" key="2">
    <source>
        <dbReference type="EMBL" id="KXS08967.1"/>
    </source>
</evidence>
<evidence type="ECO:0000313" key="3">
    <source>
        <dbReference type="Proteomes" id="UP000070544"/>
    </source>
</evidence>
<proteinExistence type="predicted"/>
<sequence length="320" mass="37399">MKSTWELFWSQDTPANDVIAHHLPPHSRDALSQTSQVTSKDRTHSLRSKVWSPSRRLKSRTRSAQRELGNGQKLMLADAAERRTKKFIKSAYRDNKIDELIVNSTLELRKGMCGLDDAHSTSCALRVLLWMLEHGSYVFFDEPLAKYVPFRTKHFKAFAANAAKSVIPEEKWRGWEPVQYNEFVAKQLYHGGLRLLLEEINVHLVNRDTFADALKERRRSSLTLEFNRLIKENPSIAARMTEKLGETFINLIFQNLHLTKGPEVLEFFGLEKIQTLLPIETRNDMFHNYAYEIDRDRWSRNVDKAELKRRYAELLGLRRE</sequence>
<protein>
    <submittedName>
        <fullName evidence="2">Uncharacterized protein</fullName>
    </submittedName>
</protein>
<dbReference type="AlphaFoldDB" id="A0A138ZWU5"/>
<dbReference type="EMBL" id="KQ965906">
    <property type="protein sequence ID" value="KXS08967.1"/>
    <property type="molecule type" value="Genomic_DNA"/>
</dbReference>
<reference evidence="2 3" key="1">
    <citation type="journal article" date="2015" name="Genome Biol. Evol.">
        <title>Phylogenomic analyses indicate that early fungi evolved digesting cell walls of algal ancestors of land plants.</title>
        <authorList>
            <person name="Chang Y."/>
            <person name="Wang S."/>
            <person name="Sekimoto S."/>
            <person name="Aerts A.L."/>
            <person name="Choi C."/>
            <person name="Clum A."/>
            <person name="LaButti K.M."/>
            <person name="Lindquist E.A."/>
            <person name="Yee Ngan C."/>
            <person name="Ohm R.A."/>
            <person name="Salamov A.A."/>
            <person name="Grigoriev I.V."/>
            <person name="Spatafora J.W."/>
            <person name="Berbee M.L."/>
        </authorList>
    </citation>
    <scope>NUCLEOTIDE SEQUENCE [LARGE SCALE GENOMIC DNA]</scope>
    <source>
        <strain evidence="2 3">JEL478</strain>
    </source>
</reference>
<evidence type="ECO:0000256" key="1">
    <source>
        <dbReference type="SAM" id="MobiDB-lite"/>
    </source>
</evidence>
<keyword evidence="3" id="KW-1185">Reference proteome</keyword>
<name>A0A138ZWU5_GONPJ</name>
<organism evidence="2 3">
    <name type="scientific">Gonapodya prolifera (strain JEL478)</name>
    <name type="common">Monoblepharis prolifera</name>
    <dbReference type="NCBI Taxonomy" id="1344416"/>
    <lineage>
        <taxon>Eukaryota</taxon>
        <taxon>Fungi</taxon>
        <taxon>Fungi incertae sedis</taxon>
        <taxon>Chytridiomycota</taxon>
        <taxon>Chytridiomycota incertae sedis</taxon>
        <taxon>Monoblepharidomycetes</taxon>
        <taxon>Monoblepharidales</taxon>
        <taxon>Gonapodyaceae</taxon>
        <taxon>Gonapodya</taxon>
    </lineage>
</organism>
<feature type="region of interest" description="Disordered" evidence="1">
    <location>
        <begin position="26"/>
        <end position="50"/>
    </location>
</feature>
<dbReference type="Proteomes" id="UP000070544">
    <property type="component" value="Unassembled WGS sequence"/>
</dbReference>
<gene>
    <name evidence="2" type="ORF">M427DRAFT_150304</name>
</gene>